<dbReference type="GO" id="GO:0070006">
    <property type="term" value="F:metalloaminopeptidase activity"/>
    <property type="evidence" value="ECO:0007669"/>
    <property type="project" value="UniProtKB-UniRule"/>
</dbReference>
<dbReference type="InterPro" id="IPR002467">
    <property type="entry name" value="Pept_M24A_MAP1"/>
</dbReference>
<dbReference type="InterPro" id="IPR000994">
    <property type="entry name" value="Pept_M24"/>
</dbReference>
<dbReference type="PRINTS" id="PR00599">
    <property type="entry name" value="MAPEPTIDASE"/>
</dbReference>
<feature type="binding site" evidence="6">
    <location>
        <position position="105"/>
    </location>
    <ligand>
        <name>a divalent metal cation</name>
        <dbReference type="ChEBI" id="CHEBI:60240"/>
        <label>1</label>
    </ligand>
</feature>
<dbReference type="EC" id="3.4.11.18" evidence="6 7"/>
<dbReference type="RefSeq" id="WP_019395355.1">
    <property type="nucleotide sequence ID" value="NZ_ALIM01000049.1"/>
</dbReference>
<feature type="binding site" evidence="6">
    <location>
        <position position="94"/>
    </location>
    <ligand>
        <name>a divalent metal cation</name>
        <dbReference type="ChEBI" id="CHEBI:60240"/>
        <label>1</label>
    </ligand>
</feature>
<dbReference type="PROSITE" id="PS00680">
    <property type="entry name" value="MAP_1"/>
    <property type="match status" value="1"/>
</dbReference>
<evidence type="ECO:0000256" key="5">
    <source>
        <dbReference type="ARBA" id="ARBA00022801"/>
    </source>
</evidence>
<keyword evidence="4 6" id="KW-0479">Metal-binding</keyword>
<dbReference type="GO" id="GO:0005829">
    <property type="term" value="C:cytosol"/>
    <property type="evidence" value="ECO:0007669"/>
    <property type="project" value="TreeGrafter"/>
</dbReference>
<dbReference type="GO" id="GO:0006508">
    <property type="term" value="P:proteolysis"/>
    <property type="evidence" value="ECO:0007669"/>
    <property type="project" value="UniProtKB-KW"/>
</dbReference>
<dbReference type="eggNOG" id="COG0024">
    <property type="taxonomic scope" value="Bacteria"/>
</dbReference>
<gene>
    <name evidence="6" type="primary">map</name>
    <name evidence="8" type="ORF">BEH_09415</name>
</gene>
<protein>
    <recommendedName>
        <fullName evidence="6 7">Methionine aminopeptidase</fullName>
        <shortName evidence="6">MAP</shortName>
        <shortName evidence="6">MetAP</shortName>
        <ecNumber evidence="6 7">3.4.11.18</ecNumber>
    </recommendedName>
    <alternativeName>
        <fullName evidence="6">Peptidase M</fullName>
    </alternativeName>
</protein>
<comment type="subunit">
    <text evidence="6">Monomer.</text>
</comment>
<evidence type="ECO:0000256" key="1">
    <source>
        <dbReference type="ARBA" id="ARBA00002521"/>
    </source>
</evidence>
<dbReference type="HAMAP" id="MF_01974">
    <property type="entry name" value="MetAP_1"/>
    <property type="match status" value="1"/>
</dbReference>
<feature type="binding site" evidence="6">
    <location>
        <position position="232"/>
    </location>
    <ligand>
        <name>a divalent metal cation</name>
        <dbReference type="ChEBI" id="CHEBI:60240"/>
        <label>1</label>
    </ligand>
</feature>
<feature type="binding site" evidence="6">
    <location>
        <position position="201"/>
    </location>
    <ligand>
        <name>a divalent metal cation</name>
        <dbReference type="ChEBI" id="CHEBI:60240"/>
        <label>2</label>
        <note>catalytic</note>
    </ligand>
</feature>
<dbReference type="AlphaFoldDB" id="A0A0H4KHL2"/>
<evidence type="ECO:0000313" key="8">
    <source>
        <dbReference type="EMBL" id="AKO92291.1"/>
    </source>
</evidence>
<comment type="similarity">
    <text evidence="6">Belongs to the peptidase M24A family. Methionine aminopeptidase type 1 subfamily.</text>
</comment>
<dbReference type="CDD" id="cd01086">
    <property type="entry name" value="MetAP1"/>
    <property type="match status" value="1"/>
</dbReference>
<dbReference type="PATRIC" id="fig|135735.6.peg.1951"/>
<dbReference type="InterPro" id="IPR001714">
    <property type="entry name" value="Pept_M24_MAP"/>
</dbReference>
<organism evidence="8 9">
    <name type="scientific">Priestia filamentosa</name>
    <dbReference type="NCBI Taxonomy" id="1402861"/>
    <lineage>
        <taxon>Bacteria</taxon>
        <taxon>Bacillati</taxon>
        <taxon>Bacillota</taxon>
        <taxon>Bacilli</taxon>
        <taxon>Bacillales</taxon>
        <taxon>Bacillaceae</taxon>
        <taxon>Priestia</taxon>
    </lineage>
</organism>
<dbReference type="GeneID" id="93710416"/>
<feature type="binding site" evidence="6">
    <location>
        <position position="105"/>
    </location>
    <ligand>
        <name>a divalent metal cation</name>
        <dbReference type="ChEBI" id="CHEBI:60240"/>
        <label>2</label>
        <note>catalytic</note>
    </ligand>
</feature>
<keyword evidence="5 6" id="KW-0378">Hydrolase</keyword>
<dbReference type="KEGG" id="beo:BEH_09415"/>
<dbReference type="Gene3D" id="3.90.230.10">
    <property type="entry name" value="Creatinase/methionine aminopeptidase superfamily"/>
    <property type="match status" value="1"/>
</dbReference>
<dbReference type="PANTHER" id="PTHR43330:SF17">
    <property type="entry name" value="METHIONINE AMINOPEPTIDASE"/>
    <property type="match status" value="1"/>
</dbReference>
<evidence type="ECO:0000256" key="4">
    <source>
        <dbReference type="ARBA" id="ARBA00022723"/>
    </source>
</evidence>
<accession>A0A1X7E2M5</accession>
<comment type="cofactor">
    <cofactor evidence="6">
        <name>Co(2+)</name>
        <dbReference type="ChEBI" id="CHEBI:48828"/>
    </cofactor>
    <cofactor evidence="6">
        <name>Zn(2+)</name>
        <dbReference type="ChEBI" id="CHEBI:29105"/>
    </cofactor>
    <cofactor evidence="6">
        <name>Mn(2+)</name>
        <dbReference type="ChEBI" id="CHEBI:29035"/>
    </cofactor>
    <cofactor evidence="6">
        <name>Fe(2+)</name>
        <dbReference type="ChEBI" id="CHEBI:29033"/>
    </cofactor>
    <text evidence="6">Binds 2 divalent metal cations per subunit. Has a high-affinity and a low affinity metal-binding site. The true nature of the physiological cofactor is under debate. The enzyme is active with cobalt, zinc, manganese or divalent iron ions. Most likely, methionine aminopeptidases function as mononuclear Fe(2+)-metalloproteases under physiological conditions, and the catalytically relevant metal-binding site has been assigned to the histidine-containing high-affinity site.</text>
</comment>
<evidence type="ECO:0000313" key="9">
    <source>
        <dbReference type="Proteomes" id="UP000036202"/>
    </source>
</evidence>
<dbReference type="SUPFAM" id="SSF55920">
    <property type="entry name" value="Creatinase/aminopeptidase"/>
    <property type="match status" value="1"/>
</dbReference>
<accession>A0A0H4KHL2</accession>
<feature type="binding site" evidence="6">
    <location>
        <position position="232"/>
    </location>
    <ligand>
        <name>a divalent metal cation</name>
        <dbReference type="ChEBI" id="CHEBI:60240"/>
        <label>2</label>
        <note>catalytic</note>
    </ligand>
</feature>
<dbReference type="GO" id="GO:0046872">
    <property type="term" value="F:metal ion binding"/>
    <property type="evidence" value="ECO:0007669"/>
    <property type="project" value="UniProtKB-UniRule"/>
</dbReference>
<evidence type="ECO:0000256" key="3">
    <source>
        <dbReference type="ARBA" id="ARBA00022670"/>
    </source>
</evidence>
<comment type="function">
    <text evidence="1 6">Removes the N-terminal methionine from nascent proteins. The N-terminal methionine is often cleaved when the second residue in the primary sequence is small and uncharged (Met-Ala-, Cys, Gly, Pro, Ser, Thr, or Val). Requires deformylation of the N(alpha)-formylated initiator methionine before it can be hydrolyzed.</text>
</comment>
<keyword evidence="9" id="KW-1185">Reference proteome</keyword>
<dbReference type="EMBL" id="CP011974">
    <property type="protein sequence ID" value="AKO92291.1"/>
    <property type="molecule type" value="Genomic_DNA"/>
</dbReference>
<feature type="binding site" evidence="6">
    <location>
        <position position="77"/>
    </location>
    <ligand>
        <name>substrate</name>
    </ligand>
</feature>
<keyword evidence="2 6" id="KW-0031">Aminopeptidase</keyword>
<feature type="binding site" evidence="6">
    <location>
        <position position="175"/>
    </location>
    <ligand>
        <name>substrate</name>
    </ligand>
</feature>
<dbReference type="Pfam" id="PF00557">
    <property type="entry name" value="Peptidase_M24"/>
    <property type="match status" value="1"/>
</dbReference>
<sequence length="249" mass="27296">MITLKSAREINLMHEAGKLLASCHKEIAKMIKPGVTTLEIERFVEGFLKKHGATAEQKGYKGYKYATCASINDEICHGFPRKQPLKDGDIVTIDMVVNLNGSLADSAWTYEVGNTDEKTKHLLEVAKESLYKGIEVAQAGNRLGDIGHAIQSYAEGEGFSVVRDFTGHGIGPTIHEPPHVAHYGPKGKGPRLKEGMVITIEPMINEGTWQAKMDDNGWTARTVDGKLSAQYEHTIAITKEGPILLTNQD</sequence>
<feature type="binding site" evidence="6">
    <location>
        <position position="168"/>
    </location>
    <ligand>
        <name>a divalent metal cation</name>
        <dbReference type="ChEBI" id="CHEBI:60240"/>
        <label>2</label>
        <note>catalytic</note>
    </ligand>
</feature>
<keyword evidence="3 6" id="KW-0645">Protease</keyword>
<dbReference type="OrthoDB" id="9802055at2"/>
<evidence type="ECO:0000256" key="7">
    <source>
        <dbReference type="RuleBase" id="RU003653"/>
    </source>
</evidence>
<dbReference type="Proteomes" id="UP000036202">
    <property type="component" value="Chromosome"/>
</dbReference>
<dbReference type="PANTHER" id="PTHR43330">
    <property type="entry name" value="METHIONINE AMINOPEPTIDASE"/>
    <property type="match status" value="1"/>
</dbReference>
<dbReference type="NCBIfam" id="TIGR00500">
    <property type="entry name" value="met_pdase_I"/>
    <property type="match status" value="1"/>
</dbReference>
<comment type="catalytic activity">
    <reaction evidence="6 7">
        <text>Release of N-terminal amino acids, preferentially methionine, from peptides and arylamides.</text>
        <dbReference type="EC" id="3.4.11.18"/>
    </reaction>
</comment>
<evidence type="ECO:0000256" key="2">
    <source>
        <dbReference type="ARBA" id="ARBA00022438"/>
    </source>
</evidence>
<proteinExistence type="inferred from homology"/>
<dbReference type="InterPro" id="IPR036005">
    <property type="entry name" value="Creatinase/aminopeptidase-like"/>
</dbReference>
<dbReference type="GeneID" id="93701028"/>
<evidence type="ECO:0000256" key="6">
    <source>
        <dbReference type="HAMAP-Rule" id="MF_01974"/>
    </source>
</evidence>
<dbReference type="GO" id="GO:0004239">
    <property type="term" value="F:initiator methionyl aminopeptidase activity"/>
    <property type="evidence" value="ECO:0007669"/>
    <property type="project" value="UniProtKB-UniRule"/>
</dbReference>
<name>A0A0H4KHL2_9BACI</name>
<reference evidence="8 9" key="1">
    <citation type="journal article" date="2015" name="PLoS ONE">
        <title>Genome Sequence of Bacillus endophyticus and Analysis of Its Companion Mechanism in the Ketogulonigenium vulgare-Bacillus Strain Consortium.</title>
        <authorList>
            <person name="Jia N."/>
            <person name="Du J."/>
            <person name="Ding M.Z."/>
            <person name="Gao F."/>
            <person name="Yuan Y.J."/>
        </authorList>
    </citation>
    <scope>NUCLEOTIDE SEQUENCE [LARGE SCALE GENOMIC DNA]</scope>
    <source>
        <strain evidence="8 9">Hbe603</strain>
    </source>
</reference>
<reference evidence="9" key="2">
    <citation type="submission" date="2015-06" db="EMBL/GenBank/DDBJ databases">
        <title>Genome Sequence of Bacillus endophyticus and Analysis of its Companion Mechanism in the Ketogulonigenium vulgare-Bacillus strain Consortium.</title>
        <authorList>
            <person name="Jia N."/>
            <person name="Du J."/>
            <person name="Ding M.-Z."/>
            <person name="Gao F."/>
            <person name="Yuan Y.-J."/>
        </authorList>
    </citation>
    <scope>NUCLEOTIDE SEQUENCE [LARGE SCALE GENOMIC DNA]</scope>
    <source>
        <strain evidence="9">Hbe603</strain>
    </source>
</reference>